<organism evidence="5 7">
    <name type="scientific">Cercospora beticola</name>
    <name type="common">Sugarbeet leaf spot fungus</name>
    <dbReference type="NCBI Taxonomy" id="122368"/>
    <lineage>
        <taxon>Eukaryota</taxon>
        <taxon>Fungi</taxon>
        <taxon>Dikarya</taxon>
        <taxon>Ascomycota</taxon>
        <taxon>Pezizomycotina</taxon>
        <taxon>Dothideomycetes</taxon>
        <taxon>Dothideomycetidae</taxon>
        <taxon>Mycosphaerellales</taxon>
        <taxon>Mycosphaerellaceae</taxon>
        <taxon>Cercospora</taxon>
    </lineage>
</organism>
<dbReference type="GO" id="GO:0006351">
    <property type="term" value="P:DNA-templated transcription"/>
    <property type="evidence" value="ECO:0007669"/>
    <property type="project" value="InterPro"/>
</dbReference>
<evidence type="ECO:0000256" key="2">
    <source>
        <dbReference type="ARBA" id="ARBA00023242"/>
    </source>
</evidence>
<dbReference type="CDD" id="cd00067">
    <property type="entry name" value="GAL4"/>
    <property type="match status" value="1"/>
</dbReference>
<feature type="compositionally biased region" description="Polar residues" evidence="3">
    <location>
        <begin position="761"/>
        <end position="771"/>
    </location>
</feature>
<dbReference type="Proteomes" id="UP001302367">
    <property type="component" value="Chromosome 5"/>
</dbReference>
<dbReference type="PROSITE" id="PS00463">
    <property type="entry name" value="ZN2_CY6_FUNGAL_1"/>
    <property type="match status" value="1"/>
</dbReference>
<keyword evidence="8" id="KW-1185">Reference proteome</keyword>
<dbReference type="OrthoDB" id="4456959at2759"/>
<dbReference type="SMART" id="SM00906">
    <property type="entry name" value="Fungal_trans"/>
    <property type="match status" value="1"/>
</dbReference>
<dbReference type="InterPro" id="IPR001138">
    <property type="entry name" value="Zn2Cys6_DnaBD"/>
</dbReference>
<feature type="region of interest" description="Disordered" evidence="3">
    <location>
        <begin position="753"/>
        <end position="775"/>
    </location>
</feature>
<evidence type="ECO:0000256" key="3">
    <source>
        <dbReference type="SAM" id="MobiDB-lite"/>
    </source>
</evidence>
<dbReference type="Gene3D" id="4.10.240.10">
    <property type="entry name" value="Zn(2)-C6 fungal-type DNA-binding domain"/>
    <property type="match status" value="1"/>
</dbReference>
<keyword evidence="2" id="KW-0539">Nucleus</keyword>
<evidence type="ECO:0000313" key="7">
    <source>
        <dbReference type="Proteomes" id="UP000230605"/>
    </source>
</evidence>
<evidence type="ECO:0000313" key="6">
    <source>
        <dbReference type="EMBL" id="WPB03462.1"/>
    </source>
</evidence>
<protein>
    <submittedName>
        <fullName evidence="5">Activator of stress 1</fullName>
    </submittedName>
</protein>
<proteinExistence type="predicted"/>
<dbReference type="Proteomes" id="UP000230605">
    <property type="component" value="Chromosome 5"/>
</dbReference>
<dbReference type="Pfam" id="PF00172">
    <property type="entry name" value="Zn_clus"/>
    <property type="match status" value="1"/>
</dbReference>
<dbReference type="PANTHER" id="PTHR46910">
    <property type="entry name" value="TRANSCRIPTION FACTOR PDR1"/>
    <property type="match status" value="1"/>
</dbReference>
<dbReference type="GO" id="GO:0008270">
    <property type="term" value="F:zinc ion binding"/>
    <property type="evidence" value="ECO:0007669"/>
    <property type="project" value="InterPro"/>
</dbReference>
<dbReference type="Pfam" id="PF04082">
    <property type="entry name" value="Fungal_trans"/>
    <property type="match status" value="1"/>
</dbReference>
<evidence type="ECO:0000313" key="5">
    <source>
        <dbReference type="EMBL" id="PIA89446.1"/>
    </source>
</evidence>
<dbReference type="PANTHER" id="PTHR46910:SF4">
    <property type="entry name" value="ZN(2)-C6 FUNGAL-TYPE DOMAIN-CONTAINING PROTEIN"/>
    <property type="match status" value="1"/>
</dbReference>
<accession>A0A2G5HA69</accession>
<dbReference type="InterPro" id="IPR007219">
    <property type="entry name" value="XnlR_reg_dom"/>
</dbReference>
<sequence>MSSSSTLKRPGDSDDGGSGRGSSGSNSHSTPQPASKIPRTEGHSNGTGSSTTSTATTNHAALNGTGHQHDDFAAASSAAPPPGSSKKKSAGSSRTGQACDRCKVRKIRCDARPGGCSPCIQNNTECKTTDRITGRATSRGHTENLEHENTTMKMYIVELQQQLRDGGLEPKAAPSAQNSYGQYWSQQAEWTGSYSGQNALSVSPQIRNERQTPQGSLLPDFRSGCIGDNYLGVSSENSWLSPIEGTSLALFGTKIDLAEFMPADSDPAFSAMSYRTFLSHAFGRHQVFRPELPAYEQCKVYAEWYFRSIGQFIPVLHKPDFIALLYKIHHEHYQPKPAENVMVHMVLATLNFQFAARNSNEQARQDSMSHYHYACSLIPDLITGHTLADIQALALICSQLRNQPKPGAAWMFTNLVLGLAVESGLHRSAKAWPNSGVDQDPHHLEMRKRTFWSLLIFHVHISGKLGRPMPLRLEDFDIEMPEAIPDNLPEENSTKWKDCSFRAAIEGFKLLRIMLQVYSTIYSIKSTGQYEMNVRHLEKELETFHDQLPPEFRGGPQTRDEDRVSAYYLDMGVAECQLLLHHPALCRSASAQFMTSNLDTCLHWSKKLLHVATALKTLNSLDTTWYSTTNFLAAIFTTLFAHTERREQMTTADLQTLRQDMDAWMEIMAEVANLLGLSSRLQAAIRTIIDFSLGNIQRHLAAKTASAALPATSSPTEPQAQAYTNGYSEQQRYTNGHSSEDLSSTASRAYANTHAHADQSHAYSQSGQYTYPSAHENGVYPQASINGYSQSAYAEDSKPNIEDQLLQATSIAQQAQQVNANNFVAAYQAASTAETNGYHQTPTTAGMNDQTYPQAGPAAWRHFADSIPNLGGHEYMNSAASLMALGGGKHTDGTDMVAAAQMSHMHLPHADGVQAPWPLLHYTGGNNGHG</sequence>
<dbReference type="AlphaFoldDB" id="A0A2G5HA69"/>
<dbReference type="EMBL" id="LKMD01000108">
    <property type="protein sequence ID" value="PIA89446.1"/>
    <property type="molecule type" value="Genomic_DNA"/>
</dbReference>
<evidence type="ECO:0000313" key="8">
    <source>
        <dbReference type="Proteomes" id="UP001302367"/>
    </source>
</evidence>
<dbReference type="InterPro" id="IPR036864">
    <property type="entry name" value="Zn2-C6_fun-type_DNA-bd_sf"/>
</dbReference>
<dbReference type="GO" id="GO:0003677">
    <property type="term" value="F:DNA binding"/>
    <property type="evidence" value="ECO:0007669"/>
    <property type="project" value="InterPro"/>
</dbReference>
<reference evidence="5 7" key="1">
    <citation type="submission" date="2015-10" db="EMBL/GenBank/DDBJ databases">
        <title>The cercosporin biosynthetic gene cluster was horizontally transferred to several fungal lineages and shown to be expanded in Cercospora beticola based on microsynteny with recipient genomes.</title>
        <authorList>
            <person name="De Jonge R."/>
            <person name="Ebert M.K."/>
            <person name="Suttle J.C."/>
            <person name="Jurick Ii W.M."/>
            <person name="Secor G.A."/>
            <person name="Thomma B.P."/>
            <person name="Van De Peer Y."/>
            <person name="Bolton M.D."/>
        </authorList>
    </citation>
    <scope>NUCLEOTIDE SEQUENCE [LARGE SCALE GENOMIC DNA]</scope>
    <source>
        <strain evidence="5 7">09-40</strain>
    </source>
</reference>
<keyword evidence="1" id="KW-0479">Metal-binding</keyword>
<gene>
    <name evidence="5" type="ORF">CB0940_07503</name>
    <name evidence="6" type="ORF">RHO25_008101</name>
</gene>
<reference evidence="6 8" key="2">
    <citation type="submission" date="2023-09" db="EMBL/GenBank/DDBJ databases">
        <title>Complete-Gapless Cercospora beticola genome.</title>
        <authorList>
            <person name="Wyatt N.A."/>
            <person name="Spanner R.E."/>
            <person name="Bolton M.D."/>
        </authorList>
    </citation>
    <scope>NUCLEOTIDE SEQUENCE [LARGE SCALE GENOMIC DNA]</scope>
    <source>
        <strain evidence="6">Cb09-40</strain>
    </source>
</reference>
<dbReference type="CDD" id="cd12148">
    <property type="entry name" value="fungal_TF_MHR"/>
    <property type="match status" value="1"/>
</dbReference>
<dbReference type="EMBL" id="CP134188">
    <property type="protein sequence ID" value="WPB03462.1"/>
    <property type="molecule type" value="Genomic_DNA"/>
</dbReference>
<dbReference type="SUPFAM" id="SSF57701">
    <property type="entry name" value="Zn2/Cys6 DNA-binding domain"/>
    <property type="match status" value="1"/>
</dbReference>
<evidence type="ECO:0000259" key="4">
    <source>
        <dbReference type="PROSITE" id="PS50048"/>
    </source>
</evidence>
<dbReference type="SMART" id="SM00066">
    <property type="entry name" value="GAL4"/>
    <property type="match status" value="1"/>
</dbReference>
<dbReference type="PROSITE" id="PS50048">
    <property type="entry name" value="ZN2_CY6_FUNGAL_2"/>
    <property type="match status" value="1"/>
</dbReference>
<evidence type="ECO:0000256" key="1">
    <source>
        <dbReference type="ARBA" id="ARBA00022723"/>
    </source>
</evidence>
<feature type="compositionally biased region" description="Low complexity" evidence="3">
    <location>
        <begin position="43"/>
        <end position="61"/>
    </location>
</feature>
<dbReference type="GO" id="GO:0000981">
    <property type="term" value="F:DNA-binding transcription factor activity, RNA polymerase II-specific"/>
    <property type="evidence" value="ECO:0007669"/>
    <property type="project" value="InterPro"/>
</dbReference>
<name>A0A2G5HA69_CERBT</name>
<feature type="region of interest" description="Disordered" evidence="3">
    <location>
        <begin position="1"/>
        <end position="97"/>
    </location>
</feature>
<feature type="domain" description="Zn(2)-C6 fungal-type" evidence="4">
    <location>
        <begin position="98"/>
        <end position="128"/>
    </location>
</feature>
<dbReference type="InterPro" id="IPR050987">
    <property type="entry name" value="AtrR-like"/>
</dbReference>